<evidence type="ECO:0000313" key="6">
    <source>
        <dbReference type="Proteomes" id="UP000501705"/>
    </source>
</evidence>
<dbReference type="InterPro" id="IPR003778">
    <property type="entry name" value="CT_A_B"/>
</dbReference>
<dbReference type="Gene3D" id="2.40.100.10">
    <property type="entry name" value="Cyclophilin-like"/>
    <property type="match status" value="1"/>
</dbReference>
<dbReference type="InterPro" id="IPR029000">
    <property type="entry name" value="Cyclophilin-like_dom_sf"/>
</dbReference>
<evidence type="ECO:0000259" key="4">
    <source>
        <dbReference type="SMART" id="SM00797"/>
    </source>
</evidence>
<dbReference type="GO" id="GO:0005524">
    <property type="term" value="F:ATP binding"/>
    <property type="evidence" value="ECO:0007669"/>
    <property type="project" value="UniProtKB-KW"/>
</dbReference>
<sequence>MSAGHAALRVTAAGALSTIQDLGRPGWFAIGVGVSGAADRAALRLANRLVGNPENAAGIETLLGGLELTALAPVLLAVTGAPAPITIDGVPEANASVLALTTGQRLRLGMATAGLRAYVGVRGGIAVEPVLGSRSRDTLAGLGPEALAAGTELPVGSTRGLPWPNVAVAPLPSLDTSTVEVRVLLGPREDWFTDPRSLCTGTWAMTDRADRVGVRLTRVGDHPPLTRINDKELPTEGMALGAIQVQPSGEPVVFLADHPITGGYPVIGTVLSADVDRLAQLRPGQHLRFRCVPDPH</sequence>
<evidence type="ECO:0000256" key="2">
    <source>
        <dbReference type="ARBA" id="ARBA00022801"/>
    </source>
</evidence>
<keyword evidence="3" id="KW-0067">ATP-binding</keyword>
<gene>
    <name evidence="5" type="ORF">F5X71_13105</name>
</gene>
<organism evidence="5 6">
    <name type="scientific">Nocardia brasiliensis</name>
    <dbReference type="NCBI Taxonomy" id="37326"/>
    <lineage>
        <taxon>Bacteria</taxon>
        <taxon>Bacillati</taxon>
        <taxon>Actinomycetota</taxon>
        <taxon>Actinomycetes</taxon>
        <taxon>Mycobacteriales</taxon>
        <taxon>Nocardiaceae</taxon>
        <taxon>Nocardia</taxon>
    </lineage>
</organism>
<accession>A0A6G9XQM0</accession>
<dbReference type="PANTHER" id="PTHR43309">
    <property type="entry name" value="5-OXOPROLINASE SUBUNIT C"/>
    <property type="match status" value="1"/>
</dbReference>
<name>A0A6G9XQM0_NOCBR</name>
<feature type="domain" description="Carboxyltransferase" evidence="4">
    <location>
        <begin position="29"/>
        <end position="296"/>
    </location>
</feature>
<dbReference type="InterPro" id="IPR052708">
    <property type="entry name" value="PxpC"/>
</dbReference>
<reference evidence="5 6" key="1">
    <citation type="journal article" date="2019" name="ACS Chem. Biol.">
        <title>Identification and Mobilization of a Cryptic Antibiotic Biosynthesis Gene Locus from a Human-Pathogenic Nocardia Isolate.</title>
        <authorList>
            <person name="Herisse M."/>
            <person name="Ishida K."/>
            <person name="Porter J.L."/>
            <person name="Howden B."/>
            <person name="Hertweck C."/>
            <person name="Stinear T.P."/>
            <person name="Pidot S.J."/>
        </authorList>
    </citation>
    <scope>NUCLEOTIDE SEQUENCE [LARGE SCALE GENOMIC DNA]</scope>
    <source>
        <strain evidence="5 6">AUSMDU00024985</strain>
    </source>
</reference>
<dbReference type="RefSeq" id="WP_167462191.1">
    <property type="nucleotide sequence ID" value="NZ_CP046171.1"/>
</dbReference>
<dbReference type="NCBIfam" id="TIGR00724">
    <property type="entry name" value="urea_amlyse_rel"/>
    <property type="match status" value="1"/>
</dbReference>
<dbReference type="SMART" id="SM00797">
    <property type="entry name" value="AHS2"/>
    <property type="match status" value="1"/>
</dbReference>
<dbReference type="EMBL" id="CP046171">
    <property type="protein sequence ID" value="QIS03123.1"/>
    <property type="molecule type" value="Genomic_DNA"/>
</dbReference>
<dbReference type="PANTHER" id="PTHR43309:SF3">
    <property type="entry name" value="5-OXOPROLINASE SUBUNIT C"/>
    <property type="match status" value="1"/>
</dbReference>
<dbReference type="GO" id="GO:0016787">
    <property type="term" value="F:hydrolase activity"/>
    <property type="evidence" value="ECO:0007669"/>
    <property type="project" value="UniProtKB-KW"/>
</dbReference>
<evidence type="ECO:0000256" key="3">
    <source>
        <dbReference type="ARBA" id="ARBA00022840"/>
    </source>
</evidence>
<protein>
    <submittedName>
        <fullName evidence="5">5-oxoprolinase/urea amidolyase family protein</fullName>
    </submittedName>
</protein>
<evidence type="ECO:0000313" key="5">
    <source>
        <dbReference type="EMBL" id="QIS03123.1"/>
    </source>
</evidence>
<evidence type="ECO:0000256" key="1">
    <source>
        <dbReference type="ARBA" id="ARBA00022741"/>
    </source>
</evidence>
<dbReference type="AlphaFoldDB" id="A0A6G9XQM0"/>
<keyword evidence="2" id="KW-0378">Hydrolase</keyword>
<dbReference type="Pfam" id="PF02626">
    <property type="entry name" value="CT_A_B"/>
    <property type="match status" value="1"/>
</dbReference>
<keyword evidence="1" id="KW-0547">Nucleotide-binding</keyword>
<keyword evidence="5" id="KW-0456">Lyase</keyword>
<dbReference type="Proteomes" id="UP000501705">
    <property type="component" value="Chromosome"/>
</dbReference>
<dbReference type="SUPFAM" id="SSF50891">
    <property type="entry name" value="Cyclophilin-like"/>
    <property type="match status" value="1"/>
</dbReference>
<dbReference type="GO" id="GO:0016829">
    <property type="term" value="F:lyase activity"/>
    <property type="evidence" value="ECO:0007669"/>
    <property type="project" value="UniProtKB-KW"/>
</dbReference>
<proteinExistence type="predicted"/>